<accession>A0A1S2M1F8</accession>
<dbReference type="OrthoDB" id="570215at2"/>
<gene>
    <name evidence="1" type="ORF">BKP45_19090</name>
</gene>
<proteinExistence type="predicted"/>
<organism evidence="1 2">
    <name type="scientific">Anaerobacillus alkalidiazotrophicus</name>
    <dbReference type="NCBI Taxonomy" id="472963"/>
    <lineage>
        <taxon>Bacteria</taxon>
        <taxon>Bacillati</taxon>
        <taxon>Bacillota</taxon>
        <taxon>Bacilli</taxon>
        <taxon>Bacillales</taxon>
        <taxon>Bacillaceae</taxon>
        <taxon>Anaerobacillus</taxon>
    </lineage>
</organism>
<dbReference type="SUPFAM" id="SSF52540">
    <property type="entry name" value="P-loop containing nucleoside triphosphate hydrolases"/>
    <property type="match status" value="1"/>
</dbReference>
<protein>
    <recommendedName>
        <fullName evidence="3">Sulfotransferase domain-containing protein</fullName>
    </recommendedName>
</protein>
<dbReference type="Proteomes" id="UP000180057">
    <property type="component" value="Unassembled WGS sequence"/>
</dbReference>
<dbReference type="AlphaFoldDB" id="A0A1S2M1F8"/>
<dbReference type="Gene3D" id="3.40.50.300">
    <property type="entry name" value="P-loop containing nucleotide triphosphate hydrolases"/>
    <property type="match status" value="1"/>
</dbReference>
<name>A0A1S2M1F8_9BACI</name>
<dbReference type="InterPro" id="IPR027417">
    <property type="entry name" value="P-loop_NTPase"/>
</dbReference>
<evidence type="ECO:0008006" key="3">
    <source>
        <dbReference type="Google" id="ProtNLM"/>
    </source>
</evidence>
<evidence type="ECO:0000313" key="2">
    <source>
        <dbReference type="Proteomes" id="UP000180057"/>
    </source>
</evidence>
<evidence type="ECO:0000313" key="1">
    <source>
        <dbReference type="EMBL" id="OIJ18549.1"/>
    </source>
</evidence>
<dbReference type="RefSeq" id="WP_071390767.1">
    <property type="nucleotide sequence ID" value="NZ_MLQS01000030.1"/>
</dbReference>
<keyword evidence="2" id="KW-1185">Reference proteome</keyword>
<reference evidence="1 2" key="1">
    <citation type="submission" date="2016-10" db="EMBL/GenBank/DDBJ databases">
        <title>Draft genome sequences of four alkaliphilic bacteria belonging to the Anaerobacillus genus.</title>
        <authorList>
            <person name="Bassil N.M."/>
            <person name="Lloyd J.R."/>
        </authorList>
    </citation>
    <scope>NUCLEOTIDE SEQUENCE [LARGE SCALE GENOMIC DNA]</scope>
    <source>
        <strain evidence="1 2">DSM 22531</strain>
    </source>
</reference>
<dbReference type="EMBL" id="MLQS01000030">
    <property type="protein sequence ID" value="OIJ18549.1"/>
    <property type="molecule type" value="Genomic_DNA"/>
</dbReference>
<comment type="caution">
    <text evidence="1">The sequence shown here is derived from an EMBL/GenBank/DDBJ whole genome shotgun (WGS) entry which is preliminary data.</text>
</comment>
<sequence length="77" mass="9015">MNFTVKNADRLPPFFISSIPNMVKEMERSINPGESPTFRKGQLGNWREEFDQEIKQAFKHVAGDILIQLGYEKDDKW</sequence>